<comment type="caution">
    <text evidence="1">The sequence shown here is derived from an EMBL/GenBank/DDBJ whole genome shotgun (WGS) entry which is preliminary data.</text>
</comment>
<dbReference type="AlphaFoldDB" id="A0A8T1VEX0"/>
<organism evidence="1 2">
    <name type="scientific">Phytophthora pseudosyringae</name>
    <dbReference type="NCBI Taxonomy" id="221518"/>
    <lineage>
        <taxon>Eukaryota</taxon>
        <taxon>Sar</taxon>
        <taxon>Stramenopiles</taxon>
        <taxon>Oomycota</taxon>
        <taxon>Peronosporomycetes</taxon>
        <taxon>Peronosporales</taxon>
        <taxon>Peronosporaceae</taxon>
        <taxon>Phytophthora</taxon>
    </lineage>
</organism>
<evidence type="ECO:0000313" key="1">
    <source>
        <dbReference type="EMBL" id="KAG7378780.1"/>
    </source>
</evidence>
<sequence length="123" mass="13818">MPAPWPTSLALGPALAHFNAEKQTGRGDPDQRRLTPMCMCCADHRFKCRIRSVNRFGLYANADIELLLRSDRLEPGAPLAAVDAVVVERIDLSADKCSRRLTIRSPDSHKTPTKFDLELRELF</sequence>
<evidence type="ECO:0000313" key="2">
    <source>
        <dbReference type="Proteomes" id="UP000694044"/>
    </source>
</evidence>
<protein>
    <submittedName>
        <fullName evidence="1">Uncharacterized protein</fullName>
    </submittedName>
</protein>
<reference evidence="1" key="1">
    <citation type="submission" date="2021-02" db="EMBL/GenBank/DDBJ databases">
        <authorList>
            <person name="Palmer J.M."/>
        </authorList>
    </citation>
    <scope>NUCLEOTIDE SEQUENCE</scope>
    <source>
        <strain evidence="1">SCRP734</strain>
    </source>
</reference>
<accession>A0A8T1VEX0</accession>
<dbReference type="EMBL" id="JAGDFM010000396">
    <property type="protein sequence ID" value="KAG7378780.1"/>
    <property type="molecule type" value="Genomic_DNA"/>
</dbReference>
<dbReference type="Proteomes" id="UP000694044">
    <property type="component" value="Unassembled WGS sequence"/>
</dbReference>
<name>A0A8T1VEX0_9STRA</name>
<proteinExistence type="predicted"/>
<gene>
    <name evidence="1" type="ORF">PHYPSEUDO_009506</name>
</gene>
<dbReference type="OrthoDB" id="203476at2759"/>
<keyword evidence="2" id="KW-1185">Reference proteome</keyword>